<dbReference type="AlphaFoldDB" id="A0AAD7LTH0"/>
<organism evidence="2 3">
    <name type="scientific">Quillaja saponaria</name>
    <name type="common">Soap bark tree</name>
    <dbReference type="NCBI Taxonomy" id="32244"/>
    <lineage>
        <taxon>Eukaryota</taxon>
        <taxon>Viridiplantae</taxon>
        <taxon>Streptophyta</taxon>
        <taxon>Embryophyta</taxon>
        <taxon>Tracheophyta</taxon>
        <taxon>Spermatophyta</taxon>
        <taxon>Magnoliopsida</taxon>
        <taxon>eudicotyledons</taxon>
        <taxon>Gunneridae</taxon>
        <taxon>Pentapetalae</taxon>
        <taxon>rosids</taxon>
        <taxon>fabids</taxon>
        <taxon>Fabales</taxon>
        <taxon>Quillajaceae</taxon>
        <taxon>Quillaja</taxon>
    </lineage>
</organism>
<dbReference type="EMBL" id="JARAOO010000006">
    <property type="protein sequence ID" value="KAJ7964039.1"/>
    <property type="molecule type" value="Genomic_DNA"/>
</dbReference>
<reference evidence="2" key="1">
    <citation type="journal article" date="2023" name="Science">
        <title>Elucidation of the pathway for biosynthesis of saponin adjuvants from the soapbark tree.</title>
        <authorList>
            <person name="Reed J."/>
            <person name="Orme A."/>
            <person name="El-Demerdash A."/>
            <person name="Owen C."/>
            <person name="Martin L.B.B."/>
            <person name="Misra R.C."/>
            <person name="Kikuchi S."/>
            <person name="Rejzek M."/>
            <person name="Martin A.C."/>
            <person name="Harkess A."/>
            <person name="Leebens-Mack J."/>
            <person name="Louveau T."/>
            <person name="Stephenson M.J."/>
            <person name="Osbourn A."/>
        </authorList>
    </citation>
    <scope>NUCLEOTIDE SEQUENCE</scope>
    <source>
        <strain evidence="2">S10</strain>
    </source>
</reference>
<dbReference type="Proteomes" id="UP001163823">
    <property type="component" value="Chromosome 6"/>
</dbReference>
<comment type="caution">
    <text evidence="2">The sequence shown here is derived from an EMBL/GenBank/DDBJ whole genome shotgun (WGS) entry which is preliminary data.</text>
</comment>
<dbReference type="KEGG" id="qsa:O6P43_013909"/>
<proteinExistence type="predicted"/>
<accession>A0AAD7LTH0</accession>
<evidence type="ECO:0000313" key="3">
    <source>
        <dbReference type="Proteomes" id="UP001163823"/>
    </source>
</evidence>
<dbReference type="PANTHER" id="PTHR33116">
    <property type="entry name" value="REVERSE TRANSCRIPTASE ZINC-BINDING DOMAIN-CONTAINING PROTEIN-RELATED-RELATED"/>
    <property type="match status" value="1"/>
</dbReference>
<name>A0AAD7LTH0_QUISA</name>
<dbReference type="Pfam" id="PF13966">
    <property type="entry name" value="zf-RVT"/>
    <property type="match status" value="1"/>
</dbReference>
<evidence type="ECO:0000259" key="1">
    <source>
        <dbReference type="Pfam" id="PF13966"/>
    </source>
</evidence>
<protein>
    <submittedName>
        <fullName evidence="2">Ribonuclease H</fullName>
    </submittedName>
</protein>
<keyword evidence="3" id="KW-1185">Reference proteome</keyword>
<dbReference type="InterPro" id="IPR026960">
    <property type="entry name" value="RVT-Znf"/>
</dbReference>
<evidence type="ECO:0000313" key="2">
    <source>
        <dbReference type="EMBL" id="KAJ7964039.1"/>
    </source>
</evidence>
<dbReference type="PANTHER" id="PTHR33116:SF78">
    <property type="entry name" value="OS12G0587133 PROTEIN"/>
    <property type="match status" value="1"/>
</dbReference>
<sequence length="441" mass="50933">MKVSTAKYKIMVSANTPRKILDEISSFSPIGLTTDLGKYLGVPLLHSRVNKETYREMCDKVQAKLSGWKRDQLSLAGKAMLIQASSSAVPIYTMMTTKIPNSVCAHIDKIQRSFLWGDSEVKKKVHLVNWRQVCLPKTMGGLGLKDMNQVNLSLLAKLGWRLIRENYSLWAKVLQGKYFHDKQFLTTDVKPYNSFTWKSIMKGCEVLKQGIKWRLGNGEDIEFWNDIWLDNFILRELAINLVPVEHLQWKVSEYIFDGKWKLNILRGLLPDHILASLEAIDLQVCCSWKDKVIWKLSSDGKFSTSSARSLIRGTPPSVDLSIFKKIWRIQTLPRIKFFVWLAYLNKLLTNDLRWKRKMVDLPSCSLCSSLVEDVLHAVRDCSHVSQIWQKMVPSFMQSSFFSANLNDWFILNLNYGVLFRDTIPWPTVFFLLGLEILEVEE</sequence>
<feature type="domain" description="Reverse transcriptase zinc-binding" evidence="1">
    <location>
        <begin position="302"/>
        <end position="388"/>
    </location>
</feature>
<gene>
    <name evidence="2" type="ORF">O6P43_013909</name>
</gene>